<evidence type="ECO:0000313" key="5">
    <source>
        <dbReference type="Proteomes" id="UP000663841"/>
    </source>
</evidence>
<dbReference type="InterPro" id="IPR029463">
    <property type="entry name" value="Lys_MEP"/>
</dbReference>
<dbReference type="Pfam" id="PF14521">
    <property type="entry name" value="Aspzincin_M35"/>
    <property type="match status" value="1"/>
</dbReference>
<organism evidence="4 5">
    <name type="scientific">Rhizoctonia solani</name>
    <dbReference type="NCBI Taxonomy" id="456999"/>
    <lineage>
        <taxon>Eukaryota</taxon>
        <taxon>Fungi</taxon>
        <taxon>Dikarya</taxon>
        <taxon>Basidiomycota</taxon>
        <taxon>Agaricomycotina</taxon>
        <taxon>Agaricomycetes</taxon>
        <taxon>Cantharellales</taxon>
        <taxon>Ceratobasidiaceae</taxon>
        <taxon>Rhizoctonia</taxon>
    </lineage>
</organism>
<dbReference type="Gene3D" id="3.40.390.10">
    <property type="entry name" value="Collagenase (Catalytic Domain)"/>
    <property type="match status" value="1"/>
</dbReference>
<keyword evidence="2" id="KW-0732">Signal</keyword>
<evidence type="ECO:0000256" key="1">
    <source>
        <dbReference type="SAM" id="MobiDB-lite"/>
    </source>
</evidence>
<proteinExistence type="predicted"/>
<dbReference type="SUPFAM" id="SSF55486">
    <property type="entry name" value="Metalloproteases ('zincins'), catalytic domain"/>
    <property type="match status" value="1"/>
</dbReference>
<dbReference type="GO" id="GO:0004222">
    <property type="term" value="F:metalloendopeptidase activity"/>
    <property type="evidence" value="ECO:0007669"/>
    <property type="project" value="InterPro"/>
</dbReference>
<feature type="region of interest" description="Disordered" evidence="1">
    <location>
        <begin position="240"/>
        <end position="261"/>
    </location>
</feature>
<evidence type="ECO:0000313" key="4">
    <source>
        <dbReference type="EMBL" id="CAE6464388.1"/>
    </source>
</evidence>
<reference evidence="4" key="1">
    <citation type="submission" date="2021-01" db="EMBL/GenBank/DDBJ databases">
        <authorList>
            <person name="Kaushik A."/>
        </authorList>
    </citation>
    <scope>NUCLEOTIDE SEQUENCE</scope>
    <source>
        <strain evidence="4">AG3-T5</strain>
    </source>
</reference>
<feature type="chain" id="PRO_5034426123" description="Lysine-specific metallo-endopeptidase domain-containing protein" evidence="2">
    <location>
        <begin position="18"/>
        <end position="261"/>
    </location>
</feature>
<dbReference type="Proteomes" id="UP000663841">
    <property type="component" value="Unassembled WGS sequence"/>
</dbReference>
<gene>
    <name evidence="4" type="ORF">RDB_LOCUS160356</name>
</gene>
<evidence type="ECO:0000259" key="3">
    <source>
        <dbReference type="SMART" id="SM01351"/>
    </source>
</evidence>
<accession>A0A8H3BR24</accession>
<feature type="signal peptide" evidence="2">
    <location>
        <begin position="1"/>
        <end position="17"/>
    </location>
</feature>
<dbReference type="InterPro" id="IPR024079">
    <property type="entry name" value="MetalloPept_cat_dom_sf"/>
</dbReference>
<protein>
    <recommendedName>
        <fullName evidence="3">Lysine-specific metallo-endopeptidase domain-containing protein</fullName>
    </recommendedName>
</protein>
<dbReference type="SMART" id="SM01351">
    <property type="entry name" value="Aspzincin_M35"/>
    <property type="match status" value="1"/>
</dbReference>
<feature type="domain" description="Lysine-specific metallo-endopeptidase" evidence="3">
    <location>
        <begin position="96"/>
        <end position="229"/>
    </location>
</feature>
<evidence type="ECO:0000256" key="2">
    <source>
        <dbReference type="SAM" id="SignalP"/>
    </source>
</evidence>
<dbReference type="AlphaFoldDB" id="A0A8H3BR24"/>
<comment type="caution">
    <text evidence="4">The sequence shown here is derived from an EMBL/GenBank/DDBJ whole genome shotgun (WGS) entry which is preliminary data.</text>
</comment>
<sequence>MFAAAVSVLLPALLVSANRSLSPKLGALSVNSTLTNGTITKVQIQEKHVFSKDAIDHSSGHFLSKRARYIGCTPDQQLKVAQAIHKVKQYASSSYDHLESNPSGSTLYTKWFGQFAPDRYARVLNSFKLLRTYPDKWAYSCNLCTRKTAIANVDEGNVGIDLCPGFWSESIPVEGFKSRAYFIIREGTRVRRILGTGKHKLTQELSMILATQNPTKAVESADNHASFSVEAHALTASTSGTLGLTGSNHANSRPAAPMIPL</sequence>
<dbReference type="EMBL" id="CAJMWW010000299">
    <property type="protein sequence ID" value="CAE6464388.1"/>
    <property type="molecule type" value="Genomic_DNA"/>
</dbReference>
<name>A0A8H3BR24_9AGAM</name>